<gene>
    <name evidence="2" type="ORF">SO694_00019163</name>
</gene>
<keyword evidence="3" id="KW-1185">Reference proteome</keyword>
<accession>A0ABR1G054</accession>
<name>A0ABR1G054_AURAN</name>
<sequence length="71" mass="7650">MMLSTRELPAMEEAWAAERAAPEPRIPTAQVEAHNALVEDLDAILQPADYRRPLPPAPPAAAPAVAWPADL</sequence>
<protein>
    <submittedName>
        <fullName evidence="2">Uncharacterized protein</fullName>
    </submittedName>
</protein>
<reference evidence="2 3" key="1">
    <citation type="submission" date="2024-03" db="EMBL/GenBank/DDBJ databases">
        <title>Aureococcus anophagefferens CCMP1851 and Kratosvirus quantuckense: Draft genome of a second virus-susceptible host strain in the model system.</title>
        <authorList>
            <person name="Chase E."/>
            <person name="Truchon A.R."/>
            <person name="Schepens W."/>
            <person name="Wilhelm S.W."/>
        </authorList>
    </citation>
    <scope>NUCLEOTIDE SEQUENCE [LARGE SCALE GENOMIC DNA]</scope>
    <source>
        <strain evidence="2 3">CCMP1851</strain>
    </source>
</reference>
<evidence type="ECO:0000313" key="3">
    <source>
        <dbReference type="Proteomes" id="UP001363151"/>
    </source>
</evidence>
<proteinExistence type="predicted"/>
<organism evidence="2 3">
    <name type="scientific">Aureococcus anophagefferens</name>
    <name type="common">Harmful bloom alga</name>
    <dbReference type="NCBI Taxonomy" id="44056"/>
    <lineage>
        <taxon>Eukaryota</taxon>
        <taxon>Sar</taxon>
        <taxon>Stramenopiles</taxon>
        <taxon>Ochrophyta</taxon>
        <taxon>Pelagophyceae</taxon>
        <taxon>Pelagomonadales</taxon>
        <taxon>Pelagomonadaceae</taxon>
        <taxon>Aureococcus</taxon>
    </lineage>
</organism>
<dbReference type="Proteomes" id="UP001363151">
    <property type="component" value="Unassembled WGS sequence"/>
</dbReference>
<dbReference type="EMBL" id="JBBJCI010000152">
    <property type="protein sequence ID" value="KAK7241798.1"/>
    <property type="molecule type" value="Genomic_DNA"/>
</dbReference>
<evidence type="ECO:0000313" key="2">
    <source>
        <dbReference type="EMBL" id="KAK7241798.1"/>
    </source>
</evidence>
<evidence type="ECO:0000256" key="1">
    <source>
        <dbReference type="SAM" id="MobiDB-lite"/>
    </source>
</evidence>
<comment type="caution">
    <text evidence="2">The sequence shown here is derived from an EMBL/GenBank/DDBJ whole genome shotgun (WGS) entry which is preliminary data.</text>
</comment>
<feature type="region of interest" description="Disordered" evidence="1">
    <location>
        <begin position="49"/>
        <end position="71"/>
    </location>
</feature>
<feature type="compositionally biased region" description="Low complexity" evidence="1">
    <location>
        <begin position="62"/>
        <end position="71"/>
    </location>
</feature>